<evidence type="ECO:0000256" key="1">
    <source>
        <dbReference type="SAM" id="MobiDB-lite"/>
    </source>
</evidence>
<dbReference type="EMBL" id="JAMSHJ010000007">
    <property type="protein sequence ID" value="KAI5386619.1"/>
    <property type="molecule type" value="Genomic_DNA"/>
</dbReference>
<dbReference type="Proteomes" id="UP001058974">
    <property type="component" value="Chromosome 7"/>
</dbReference>
<sequence>MYAVGNNCEVEKFSEPKLVTGEATFMDKVREKGMGKAFDEEDDKLSECSGHSSDESVRDVHFDDSEEERMKRFDEGVDAVNEVQLKKTKKNEKKLGFSVEEDEVELKKTKWS</sequence>
<evidence type="ECO:0000313" key="2">
    <source>
        <dbReference type="EMBL" id="KAI5386619.1"/>
    </source>
</evidence>
<organism evidence="2 3">
    <name type="scientific">Pisum sativum</name>
    <name type="common">Garden pea</name>
    <name type="synonym">Lathyrus oleraceus</name>
    <dbReference type="NCBI Taxonomy" id="3888"/>
    <lineage>
        <taxon>Eukaryota</taxon>
        <taxon>Viridiplantae</taxon>
        <taxon>Streptophyta</taxon>
        <taxon>Embryophyta</taxon>
        <taxon>Tracheophyta</taxon>
        <taxon>Spermatophyta</taxon>
        <taxon>Magnoliopsida</taxon>
        <taxon>eudicotyledons</taxon>
        <taxon>Gunneridae</taxon>
        <taxon>Pentapetalae</taxon>
        <taxon>rosids</taxon>
        <taxon>fabids</taxon>
        <taxon>Fabales</taxon>
        <taxon>Fabaceae</taxon>
        <taxon>Papilionoideae</taxon>
        <taxon>50 kb inversion clade</taxon>
        <taxon>NPAAA clade</taxon>
        <taxon>Hologalegina</taxon>
        <taxon>IRL clade</taxon>
        <taxon>Fabeae</taxon>
        <taxon>Lathyrus</taxon>
    </lineage>
</organism>
<evidence type="ECO:0000313" key="3">
    <source>
        <dbReference type="Proteomes" id="UP001058974"/>
    </source>
</evidence>
<name>A0A9D4ZWN6_PEA</name>
<gene>
    <name evidence="2" type="ORF">KIW84_072956</name>
</gene>
<comment type="caution">
    <text evidence="2">The sequence shown here is derived from an EMBL/GenBank/DDBJ whole genome shotgun (WGS) entry which is preliminary data.</text>
</comment>
<reference evidence="2 3" key="1">
    <citation type="journal article" date="2022" name="Nat. Genet.">
        <title>Improved pea reference genome and pan-genome highlight genomic features and evolutionary characteristics.</title>
        <authorList>
            <person name="Yang T."/>
            <person name="Liu R."/>
            <person name="Luo Y."/>
            <person name="Hu S."/>
            <person name="Wang D."/>
            <person name="Wang C."/>
            <person name="Pandey M.K."/>
            <person name="Ge S."/>
            <person name="Xu Q."/>
            <person name="Li N."/>
            <person name="Li G."/>
            <person name="Huang Y."/>
            <person name="Saxena R.K."/>
            <person name="Ji Y."/>
            <person name="Li M."/>
            <person name="Yan X."/>
            <person name="He Y."/>
            <person name="Liu Y."/>
            <person name="Wang X."/>
            <person name="Xiang C."/>
            <person name="Varshney R.K."/>
            <person name="Ding H."/>
            <person name="Gao S."/>
            <person name="Zong X."/>
        </authorList>
    </citation>
    <scope>NUCLEOTIDE SEQUENCE [LARGE SCALE GENOMIC DNA]</scope>
    <source>
        <strain evidence="2 3">cv. Zhongwan 6</strain>
    </source>
</reference>
<dbReference type="Gramene" id="Psat07G0295600-T1">
    <property type="protein sequence ID" value="KAI5386619.1"/>
    <property type="gene ID" value="KIW84_072956"/>
</dbReference>
<proteinExistence type="predicted"/>
<feature type="compositionally biased region" description="Basic and acidic residues" evidence="1">
    <location>
        <begin position="52"/>
        <end position="64"/>
    </location>
</feature>
<dbReference type="AlphaFoldDB" id="A0A9D4ZWN6"/>
<feature type="region of interest" description="Disordered" evidence="1">
    <location>
        <begin position="37"/>
        <end position="64"/>
    </location>
</feature>
<keyword evidence="3" id="KW-1185">Reference proteome</keyword>
<accession>A0A9D4ZWN6</accession>
<protein>
    <submittedName>
        <fullName evidence="2">Uncharacterized protein</fullName>
    </submittedName>
</protein>